<keyword evidence="1" id="KW-0472">Membrane</keyword>
<organism evidence="2 3">
    <name type="scientific">Novacetimonas maltaceti</name>
    <dbReference type="NCBI Taxonomy" id="1203393"/>
    <lineage>
        <taxon>Bacteria</taxon>
        <taxon>Pseudomonadati</taxon>
        <taxon>Pseudomonadota</taxon>
        <taxon>Alphaproteobacteria</taxon>
        <taxon>Acetobacterales</taxon>
        <taxon>Acetobacteraceae</taxon>
        <taxon>Novacetimonas</taxon>
    </lineage>
</organism>
<name>A0A2S3VZG6_9PROT</name>
<protein>
    <submittedName>
        <fullName evidence="2">Uncharacterized protein</fullName>
    </submittedName>
</protein>
<reference evidence="2 3" key="1">
    <citation type="submission" date="2018-01" db="EMBL/GenBank/DDBJ databases">
        <title>Draft Genome Sequence of Komagataeibacter maltaceti LMG 1529, a Vinegar Producing Acetic Acid Bacterium Isolated from Malt Vinegar Brewery Acetifiers.</title>
        <authorList>
            <person name="Zhang Q."/>
            <person name="Hollensteiner J."/>
            <person name="Poehlein A."/>
            <person name="Daniel R."/>
        </authorList>
    </citation>
    <scope>NUCLEOTIDE SEQUENCE [LARGE SCALE GENOMIC DNA]</scope>
    <source>
        <strain evidence="2 3">LMG 1529</strain>
    </source>
</reference>
<evidence type="ECO:0000313" key="3">
    <source>
        <dbReference type="Proteomes" id="UP000237344"/>
    </source>
</evidence>
<sequence>MTARRQQGGPGIIAWPLILLALVGRIAFGGLAAPDNVLHPQSEQQSLLSILCEGGMPGDDGHHGHHLPSADMASVLAEAYGLDAPLMAGAMVMGLGTCALLSGAWIFPPVRGPPRTLNPALCPQGPPHLN</sequence>
<keyword evidence="1" id="KW-0812">Transmembrane</keyword>
<keyword evidence="1" id="KW-1133">Transmembrane helix</keyword>
<dbReference type="OrthoDB" id="7282626at2"/>
<keyword evidence="3" id="KW-1185">Reference proteome</keyword>
<dbReference type="Proteomes" id="UP000237344">
    <property type="component" value="Unassembled WGS sequence"/>
</dbReference>
<dbReference type="EMBL" id="POTC01000037">
    <property type="protein sequence ID" value="POF61996.1"/>
    <property type="molecule type" value="Genomic_DNA"/>
</dbReference>
<comment type="caution">
    <text evidence="2">The sequence shown here is derived from an EMBL/GenBank/DDBJ whole genome shotgun (WGS) entry which is preliminary data.</text>
</comment>
<feature type="transmembrane region" description="Helical" evidence="1">
    <location>
        <begin position="86"/>
        <end position="107"/>
    </location>
</feature>
<gene>
    <name evidence="2" type="ORF">KMAL_23860</name>
</gene>
<proteinExistence type="predicted"/>
<dbReference type="AlphaFoldDB" id="A0A2S3VZG6"/>
<evidence type="ECO:0000256" key="1">
    <source>
        <dbReference type="SAM" id="Phobius"/>
    </source>
</evidence>
<feature type="transmembrane region" description="Helical" evidence="1">
    <location>
        <begin position="12"/>
        <end position="33"/>
    </location>
</feature>
<evidence type="ECO:0000313" key="2">
    <source>
        <dbReference type="EMBL" id="POF61996.1"/>
    </source>
</evidence>
<accession>A0A2S3VZG6</accession>
<dbReference type="RefSeq" id="WP_110095937.1">
    <property type="nucleotide sequence ID" value="NZ_NKUE01000027.1"/>
</dbReference>